<dbReference type="EC" id="3.1.3.16" evidence="7"/>
<dbReference type="PROSITE" id="PS01032">
    <property type="entry name" value="PPM_1"/>
    <property type="match status" value="1"/>
</dbReference>
<dbReference type="InterPro" id="IPR036457">
    <property type="entry name" value="PPM-type-like_dom_sf"/>
</dbReference>
<keyword evidence="3 4" id="KW-0904">Protein phosphatase</keyword>
<feature type="region of interest" description="Disordered" evidence="5">
    <location>
        <begin position="129"/>
        <end position="157"/>
    </location>
</feature>
<dbReference type="AlphaFoldDB" id="A0AAN8X416"/>
<keyword evidence="8" id="KW-1185">Reference proteome</keyword>
<sequence>MLSRFKTALYNVVGSFDPGDGSLGNLAPGVTAGLPSASGVVRTAQALQNSLREKGVRFPYTRPHFLQLGTEDEIQVSADHAVRPIICPRDISRLPWKTGYAETINAGKSKKNEDQAVLHIGLLSRPLKLEPGLSHSTSTSQERSSSSGKGPPVINGISDEMDLVQTVMLQPQSSSVLSASPATEIKEDYGQTAPCQSENCPGCSQCQDRNKTIEGVEQPCISQQPLEKSPPNHLFDSPASDSMTAHRNSQVSVSLPYYIFGVFDGHAGWGAAVSAANQLHHIIHEKLCDVIDILLPDPNEDKSSNPQAPIWGSEKEVTVESAITGALEGAFWQMDNVIGEDRLKFQLSGGCTSCVALFIQGKLYVANAGDSRGVISYQGRPHPMSHDFTPETDSQRIRKLGAMHPELLGGEYTHLDFFRRPLRRDLGKRVLYRDHYMSGWAYKTLMQDDLKYPLVCGEGKRSRVLATIGVTRGFGDHDLKAQYSSIPIKPFLSPEPEVHKCSSGFSHECERQVERTQLAYKRRQACHHRRHIGLCHSVEALQRGVFRLGIATTADDFCCL</sequence>
<keyword evidence="1" id="KW-0479">Metal-binding</keyword>
<dbReference type="PANTHER" id="PTHR13832">
    <property type="entry name" value="PROTEIN PHOSPHATASE 2C"/>
    <property type="match status" value="1"/>
</dbReference>
<comment type="similarity">
    <text evidence="4">Belongs to the PP2C family.</text>
</comment>
<name>A0AAN8X416_HALRR</name>
<evidence type="ECO:0000256" key="3">
    <source>
        <dbReference type="ARBA" id="ARBA00022912"/>
    </source>
</evidence>
<dbReference type="InterPro" id="IPR000222">
    <property type="entry name" value="PP2C_BS"/>
</dbReference>
<keyword evidence="2 4" id="KW-0378">Hydrolase</keyword>
<feature type="compositionally biased region" description="Low complexity" evidence="5">
    <location>
        <begin position="134"/>
        <end position="147"/>
    </location>
</feature>
<dbReference type="PANTHER" id="PTHR13832:SF354">
    <property type="entry name" value="GM14138P"/>
    <property type="match status" value="1"/>
</dbReference>
<dbReference type="CDD" id="cd00143">
    <property type="entry name" value="PP2Cc"/>
    <property type="match status" value="1"/>
</dbReference>
<evidence type="ECO:0000313" key="7">
    <source>
        <dbReference type="EMBL" id="KAK7077535.1"/>
    </source>
</evidence>
<comment type="caution">
    <text evidence="7">The sequence shown here is derived from an EMBL/GenBank/DDBJ whole genome shotgun (WGS) entry which is preliminary data.</text>
</comment>
<evidence type="ECO:0000256" key="1">
    <source>
        <dbReference type="ARBA" id="ARBA00022723"/>
    </source>
</evidence>
<dbReference type="Gene3D" id="3.60.40.10">
    <property type="entry name" value="PPM-type phosphatase domain"/>
    <property type="match status" value="1"/>
</dbReference>
<reference evidence="7 8" key="1">
    <citation type="submission" date="2023-11" db="EMBL/GenBank/DDBJ databases">
        <title>Halocaridina rubra genome assembly.</title>
        <authorList>
            <person name="Smith C."/>
        </authorList>
    </citation>
    <scope>NUCLEOTIDE SEQUENCE [LARGE SCALE GENOMIC DNA]</scope>
    <source>
        <strain evidence="7">EP-1</strain>
        <tissue evidence="7">Whole</tissue>
    </source>
</reference>
<dbReference type="GO" id="GO:0005739">
    <property type="term" value="C:mitochondrion"/>
    <property type="evidence" value="ECO:0007669"/>
    <property type="project" value="TreeGrafter"/>
</dbReference>
<dbReference type="PROSITE" id="PS51746">
    <property type="entry name" value="PPM_2"/>
    <property type="match status" value="1"/>
</dbReference>
<dbReference type="InterPro" id="IPR001932">
    <property type="entry name" value="PPM-type_phosphatase-like_dom"/>
</dbReference>
<dbReference type="EMBL" id="JAXCGZ010008604">
    <property type="protein sequence ID" value="KAK7077535.1"/>
    <property type="molecule type" value="Genomic_DNA"/>
</dbReference>
<dbReference type="GO" id="GO:0046872">
    <property type="term" value="F:metal ion binding"/>
    <property type="evidence" value="ECO:0007669"/>
    <property type="project" value="UniProtKB-KW"/>
</dbReference>
<dbReference type="Proteomes" id="UP001381693">
    <property type="component" value="Unassembled WGS sequence"/>
</dbReference>
<feature type="domain" description="PPM-type phosphatase" evidence="6">
    <location>
        <begin position="235"/>
        <end position="560"/>
    </location>
</feature>
<evidence type="ECO:0000259" key="6">
    <source>
        <dbReference type="PROSITE" id="PS51746"/>
    </source>
</evidence>
<gene>
    <name evidence="7" type="primary">PPM1J</name>
    <name evidence="7" type="ORF">SK128_017788</name>
</gene>
<evidence type="ECO:0000256" key="5">
    <source>
        <dbReference type="SAM" id="MobiDB-lite"/>
    </source>
</evidence>
<protein>
    <submittedName>
        <fullName evidence="7">Protein serine threonine phosphatase activity protein</fullName>
        <ecNumber evidence="7">3.1.3.16</ecNumber>
    </submittedName>
</protein>
<dbReference type="GO" id="GO:0004741">
    <property type="term" value="F:[pyruvate dehydrogenase (acetyl-transferring)]-phosphatase activity"/>
    <property type="evidence" value="ECO:0007669"/>
    <property type="project" value="TreeGrafter"/>
</dbReference>
<proteinExistence type="inferred from homology"/>
<evidence type="ECO:0000313" key="8">
    <source>
        <dbReference type="Proteomes" id="UP001381693"/>
    </source>
</evidence>
<dbReference type="SMART" id="SM00332">
    <property type="entry name" value="PP2Cc"/>
    <property type="match status" value="1"/>
</dbReference>
<evidence type="ECO:0000256" key="4">
    <source>
        <dbReference type="RuleBase" id="RU003465"/>
    </source>
</evidence>
<dbReference type="SUPFAM" id="SSF81606">
    <property type="entry name" value="PP2C-like"/>
    <property type="match status" value="1"/>
</dbReference>
<dbReference type="InterPro" id="IPR015655">
    <property type="entry name" value="PP2C"/>
</dbReference>
<evidence type="ECO:0000256" key="2">
    <source>
        <dbReference type="ARBA" id="ARBA00022801"/>
    </source>
</evidence>
<dbReference type="Pfam" id="PF00481">
    <property type="entry name" value="PP2C"/>
    <property type="match status" value="1"/>
</dbReference>
<organism evidence="7 8">
    <name type="scientific">Halocaridina rubra</name>
    <name type="common">Hawaiian red shrimp</name>
    <dbReference type="NCBI Taxonomy" id="373956"/>
    <lineage>
        <taxon>Eukaryota</taxon>
        <taxon>Metazoa</taxon>
        <taxon>Ecdysozoa</taxon>
        <taxon>Arthropoda</taxon>
        <taxon>Crustacea</taxon>
        <taxon>Multicrustacea</taxon>
        <taxon>Malacostraca</taxon>
        <taxon>Eumalacostraca</taxon>
        <taxon>Eucarida</taxon>
        <taxon>Decapoda</taxon>
        <taxon>Pleocyemata</taxon>
        <taxon>Caridea</taxon>
        <taxon>Atyoidea</taxon>
        <taxon>Atyidae</taxon>
        <taxon>Halocaridina</taxon>
    </lineage>
</organism>
<accession>A0AAN8X416</accession>